<dbReference type="STRING" id="133385.A0A2T9YA98"/>
<evidence type="ECO:0008006" key="4">
    <source>
        <dbReference type="Google" id="ProtNLM"/>
    </source>
</evidence>
<comment type="caution">
    <text evidence="2">The sequence shown here is derived from an EMBL/GenBank/DDBJ whole genome shotgun (WGS) entry which is preliminary data.</text>
</comment>
<evidence type="ECO:0000313" key="3">
    <source>
        <dbReference type="Proteomes" id="UP000245383"/>
    </source>
</evidence>
<dbReference type="Proteomes" id="UP000245383">
    <property type="component" value="Unassembled WGS sequence"/>
</dbReference>
<sequence>MQDDYAKRLNDISRPRERIYVHSGTPKMQKISLLSMGRKDLQLRALSFGLSLSSHRFTKMLRPYKENLTKVKPTGVQDQDGEIQHHTISIDYLSDNNDKLTKYGVKSPIRQDFGFKEKLLNKLRLCTATVTLNSPAIQNLEFWKQSLQKWKSLLFIPETPEMGIFINDSNMAWRIVVGSQSYSELRPLSMESVHINFKKLLAVYYALELCSVVERSVLVYSENNTTLAYVQKFGVATSPKLLEVLEKLWSHLKYNTTDSKKDSTRKNNNTNNNTNMEVSNLVSDSGKIQYIRAYTNTEF</sequence>
<organism evidence="2 3">
    <name type="scientific">Smittium simulii</name>
    <dbReference type="NCBI Taxonomy" id="133385"/>
    <lineage>
        <taxon>Eukaryota</taxon>
        <taxon>Fungi</taxon>
        <taxon>Fungi incertae sedis</taxon>
        <taxon>Zoopagomycota</taxon>
        <taxon>Kickxellomycotina</taxon>
        <taxon>Harpellomycetes</taxon>
        <taxon>Harpellales</taxon>
        <taxon>Legeriomycetaceae</taxon>
        <taxon>Smittium</taxon>
    </lineage>
</organism>
<proteinExistence type="predicted"/>
<keyword evidence="3" id="KW-1185">Reference proteome</keyword>
<evidence type="ECO:0000256" key="1">
    <source>
        <dbReference type="SAM" id="MobiDB-lite"/>
    </source>
</evidence>
<evidence type="ECO:0000313" key="2">
    <source>
        <dbReference type="EMBL" id="PVU89263.1"/>
    </source>
</evidence>
<gene>
    <name evidence="2" type="ORF">BB561_005462</name>
</gene>
<protein>
    <recommendedName>
        <fullName evidence="4">Reverse transcriptase RNase H-like domain-containing protein</fullName>
    </recommendedName>
</protein>
<feature type="region of interest" description="Disordered" evidence="1">
    <location>
        <begin position="257"/>
        <end position="278"/>
    </location>
</feature>
<dbReference type="OrthoDB" id="2286148at2759"/>
<name>A0A2T9YA98_9FUNG</name>
<dbReference type="EMBL" id="MBFR01000328">
    <property type="protein sequence ID" value="PVU89263.1"/>
    <property type="molecule type" value="Genomic_DNA"/>
</dbReference>
<reference evidence="2 3" key="1">
    <citation type="journal article" date="2018" name="MBio">
        <title>Comparative Genomics Reveals the Core Gene Toolbox for the Fungus-Insect Symbiosis.</title>
        <authorList>
            <person name="Wang Y."/>
            <person name="Stata M."/>
            <person name="Wang W."/>
            <person name="Stajich J.E."/>
            <person name="White M.M."/>
            <person name="Moncalvo J.M."/>
        </authorList>
    </citation>
    <scope>NUCLEOTIDE SEQUENCE [LARGE SCALE GENOMIC DNA]</scope>
    <source>
        <strain evidence="2 3">SWE-8-4</strain>
    </source>
</reference>
<dbReference type="AlphaFoldDB" id="A0A2T9YA98"/>
<accession>A0A2T9YA98</accession>